<reference evidence="4" key="1">
    <citation type="submission" date="2017-02" db="UniProtKB">
        <authorList>
            <consortium name="WormBaseParasite"/>
        </authorList>
    </citation>
    <scope>IDENTIFICATION</scope>
</reference>
<protein>
    <submittedName>
        <fullName evidence="4">RRM domain-containing protein</fullName>
    </submittedName>
</protein>
<keyword evidence="1" id="KW-0472">Membrane</keyword>
<dbReference type="EMBL" id="UZAE01000079">
    <property type="protein sequence ID" value="VDN96194.1"/>
    <property type="molecule type" value="Genomic_DNA"/>
</dbReference>
<dbReference type="WBParaSite" id="HNAJ_0000033401-mRNA-1">
    <property type="protein sequence ID" value="HNAJ_0000033401-mRNA-1"/>
    <property type="gene ID" value="HNAJ_0000033401"/>
</dbReference>
<name>A0A0R3T0I9_RODNA</name>
<organism evidence="4">
    <name type="scientific">Rodentolepis nana</name>
    <name type="common">Dwarf tapeworm</name>
    <name type="synonym">Hymenolepis nana</name>
    <dbReference type="NCBI Taxonomy" id="102285"/>
    <lineage>
        <taxon>Eukaryota</taxon>
        <taxon>Metazoa</taxon>
        <taxon>Spiralia</taxon>
        <taxon>Lophotrochozoa</taxon>
        <taxon>Platyhelminthes</taxon>
        <taxon>Cestoda</taxon>
        <taxon>Eucestoda</taxon>
        <taxon>Cyclophyllidea</taxon>
        <taxon>Hymenolepididae</taxon>
        <taxon>Rodentolepis</taxon>
    </lineage>
</organism>
<evidence type="ECO:0000256" key="1">
    <source>
        <dbReference type="SAM" id="Phobius"/>
    </source>
</evidence>
<gene>
    <name evidence="2" type="ORF">HNAJ_LOCUS335</name>
</gene>
<proteinExistence type="predicted"/>
<keyword evidence="3" id="KW-1185">Reference proteome</keyword>
<reference evidence="2 3" key="2">
    <citation type="submission" date="2018-11" db="EMBL/GenBank/DDBJ databases">
        <authorList>
            <consortium name="Pathogen Informatics"/>
        </authorList>
    </citation>
    <scope>NUCLEOTIDE SEQUENCE [LARGE SCALE GENOMIC DNA]</scope>
</reference>
<keyword evidence="1" id="KW-1133">Transmembrane helix</keyword>
<dbReference type="Proteomes" id="UP000278807">
    <property type="component" value="Unassembled WGS sequence"/>
</dbReference>
<keyword evidence="1" id="KW-0812">Transmembrane</keyword>
<accession>A0A0R3T0I9</accession>
<sequence length="97" mass="10786">MGIIYNLNKEKQLIITNKQVLSITVIVISTLWLKCLLCLIVCKVYINPGATGTGNHMILEFTTERAFEDSISLADVSEGQPLRLLIRCPIGVELSPR</sequence>
<dbReference type="AlphaFoldDB" id="A0A0R3T0I9"/>
<evidence type="ECO:0000313" key="3">
    <source>
        <dbReference type="Proteomes" id="UP000278807"/>
    </source>
</evidence>
<evidence type="ECO:0000313" key="4">
    <source>
        <dbReference type="WBParaSite" id="HNAJ_0000033401-mRNA-1"/>
    </source>
</evidence>
<evidence type="ECO:0000313" key="2">
    <source>
        <dbReference type="EMBL" id="VDN96194.1"/>
    </source>
</evidence>
<feature type="transmembrane region" description="Helical" evidence="1">
    <location>
        <begin position="20"/>
        <end position="46"/>
    </location>
</feature>